<dbReference type="GO" id="GO:0071011">
    <property type="term" value="C:precatalytic spliceosome"/>
    <property type="evidence" value="ECO:0007669"/>
    <property type="project" value="TreeGrafter"/>
</dbReference>
<dbReference type="InterPro" id="IPR003604">
    <property type="entry name" value="Matrin/U1-like-C_Znf_C2H2"/>
</dbReference>
<dbReference type="InterPro" id="IPR040023">
    <property type="entry name" value="WBP4"/>
</dbReference>
<dbReference type="Gene3D" id="3.30.160.60">
    <property type="entry name" value="Classic Zinc Finger"/>
    <property type="match status" value="1"/>
</dbReference>
<feature type="domain" description="U1-type" evidence="2">
    <location>
        <begin position="17"/>
        <end position="52"/>
    </location>
</feature>
<protein>
    <recommendedName>
        <fullName evidence="2">U1-type domain-containing protein</fullName>
    </recommendedName>
</protein>
<dbReference type="SUPFAM" id="SSF57667">
    <property type="entry name" value="beta-beta-alpha zinc fingers"/>
    <property type="match status" value="1"/>
</dbReference>
<evidence type="ECO:0000259" key="2">
    <source>
        <dbReference type="SMART" id="SM00451"/>
    </source>
</evidence>
<dbReference type="PANTHER" id="PTHR13173">
    <property type="entry name" value="WW DOMAIN BINDING PROTEIN 4"/>
    <property type="match status" value="1"/>
</dbReference>
<gene>
    <name evidence="3" type="ORF">OAUR00152_LOCUS42557</name>
</gene>
<feature type="compositionally biased region" description="Basic and acidic residues" evidence="1">
    <location>
        <begin position="397"/>
        <end position="427"/>
    </location>
</feature>
<dbReference type="GO" id="GO:0003723">
    <property type="term" value="F:RNA binding"/>
    <property type="evidence" value="ECO:0007669"/>
    <property type="project" value="TreeGrafter"/>
</dbReference>
<sequence>MSSSYQNQRRRAPWENNERHYCALCNAWMGSDRQSILIHENGKKHREKAEEDIQRRRLEKVQREKDDASQADALRRIEEAARSAHAADVGSGGAFCRPVSSAGGAAADPAPTAIPSYYPAVGPSAASHPASVPLTAFAAAPPPAPSPAVPAPKPGRGGGKDQRSDPPSSSSSELDSWLARKKKREDARFGNDEGGVADGSEGSSGARKRRKVQLGEDEGHYSIGGATYLEGSAYATILSEEVPAQIWTGSASASDAEKRSVHQQRHWKAGLVVKVRREADVGPSDGDDREDIAERVTCDIAFLRDPSDEDETLERSVRPDRIRIVLGSDDALPNTVEEARLELMGGEEEVLQDGGADGVSGASAEIEENTGLSSWGTVSVRRVTASRDVKEERARLRAKRREEAELEKEKERELAGRKMEEARHANADDSALGSFDVWSGGKSGYKGVNIHSESKLEVADTAKSLAKGKVAVQFKKKPGGSSKFKKAKKKQNRRVTSADDDD</sequence>
<dbReference type="AlphaFoldDB" id="A0A7S4KBP1"/>
<dbReference type="InterPro" id="IPR036236">
    <property type="entry name" value="Znf_C2H2_sf"/>
</dbReference>
<organism evidence="3">
    <name type="scientific">Odontella aurita</name>
    <dbReference type="NCBI Taxonomy" id="265563"/>
    <lineage>
        <taxon>Eukaryota</taxon>
        <taxon>Sar</taxon>
        <taxon>Stramenopiles</taxon>
        <taxon>Ochrophyta</taxon>
        <taxon>Bacillariophyta</taxon>
        <taxon>Mediophyceae</taxon>
        <taxon>Biddulphiophycidae</taxon>
        <taxon>Eupodiscales</taxon>
        <taxon>Odontellaceae</taxon>
        <taxon>Odontella</taxon>
    </lineage>
</organism>
<feature type="region of interest" description="Disordered" evidence="1">
    <location>
        <begin position="40"/>
        <end position="72"/>
    </location>
</feature>
<dbReference type="SMART" id="SM00451">
    <property type="entry name" value="ZnF_U1"/>
    <property type="match status" value="1"/>
</dbReference>
<feature type="compositionally biased region" description="Pro residues" evidence="1">
    <location>
        <begin position="140"/>
        <end position="153"/>
    </location>
</feature>
<dbReference type="GO" id="GO:0000398">
    <property type="term" value="P:mRNA splicing, via spliceosome"/>
    <property type="evidence" value="ECO:0007669"/>
    <property type="project" value="InterPro"/>
</dbReference>
<dbReference type="PANTHER" id="PTHR13173:SF10">
    <property type="entry name" value="WW DOMAIN-BINDING PROTEIN 4"/>
    <property type="match status" value="1"/>
</dbReference>
<dbReference type="GO" id="GO:0008270">
    <property type="term" value="F:zinc ion binding"/>
    <property type="evidence" value="ECO:0007669"/>
    <property type="project" value="InterPro"/>
</dbReference>
<feature type="region of interest" description="Disordered" evidence="1">
    <location>
        <begin position="137"/>
        <end position="223"/>
    </location>
</feature>
<evidence type="ECO:0000256" key="1">
    <source>
        <dbReference type="SAM" id="MobiDB-lite"/>
    </source>
</evidence>
<accession>A0A7S4KBP1</accession>
<feature type="region of interest" description="Disordered" evidence="1">
    <location>
        <begin position="473"/>
        <end position="502"/>
    </location>
</feature>
<proteinExistence type="predicted"/>
<dbReference type="EMBL" id="HBKQ01062415">
    <property type="protein sequence ID" value="CAE2289929.1"/>
    <property type="molecule type" value="Transcribed_RNA"/>
</dbReference>
<feature type="compositionally biased region" description="Basic residues" evidence="1">
    <location>
        <begin position="474"/>
        <end position="493"/>
    </location>
</feature>
<evidence type="ECO:0000313" key="3">
    <source>
        <dbReference type="EMBL" id="CAE2289929.1"/>
    </source>
</evidence>
<feature type="compositionally biased region" description="Low complexity" evidence="1">
    <location>
        <begin position="165"/>
        <end position="176"/>
    </location>
</feature>
<feature type="region of interest" description="Disordered" evidence="1">
    <location>
        <begin position="397"/>
        <end position="434"/>
    </location>
</feature>
<feature type="compositionally biased region" description="Basic and acidic residues" evidence="1">
    <location>
        <begin position="47"/>
        <end position="72"/>
    </location>
</feature>
<name>A0A7S4KBP1_9STRA</name>
<reference evidence="3" key="1">
    <citation type="submission" date="2021-01" db="EMBL/GenBank/DDBJ databases">
        <authorList>
            <person name="Corre E."/>
            <person name="Pelletier E."/>
            <person name="Niang G."/>
            <person name="Scheremetjew M."/>
            <person name="Finn R."/>
            <person name="Kale V."/>
            <person name="Holt S."/>
            <person name="Cochrane G."/>
            <person name="Meng A."/>
            <person name="Brown T."/>
            <person name="Cohen L."/>
        </authorList>
    </citation>
    <scope>NUCLEOTIDE SEQUENCE</scope>
    <source>
        <strain evidence="3">Isolate 1302-5</strain>
    </source>
</reference>